<dbReference type="InterPro" id="IPR007111">
    <property type="entry name" value="NACHT_NTPase"/>
</dbReference>
<comment type="subcellular location">
    <subcellularLocation>
        <location evidence="1">Cytoplasm</location>
    </subcellularLocation>
</comment>
<dbReference type="GeneTree" id="ENSGT01150000286915"/>
<dbReference type="FunFam" id="3.40.50.300:FF:001524">
    <property type="entry name" value="Si:dkey-126g1.7"/>
    <property type="match status" value="1"/>
</dbReference>
<feature type="compositionally biased region" description="Polar residues" evidence="7">
    <location>
        <begin position="29"/>
        <end position="39"/>
    </location>
</feature>
<dbReference type="PROSITE" id="PS50837">
    <property type="entry name" value="NACHT"/>
    <property type="match status" value="1"/>
</dbReference>
<feature type="region of interest" description="Disordered" evidence="7">
    <location>
        <begin position="29"/>
        <end position="74"/>
    </location>
</feature>
<dbReference type="GO" id="GO:0005737">
    <property type="term" value="C:cytoplasm"/>
    <property type="evidence" value="ECO:0007669"/>
    <property type="project" value="UniProtKB-SubCell"/>
</dbReference>
<dbReference type="Pfam" id="PF17776">
    <property type="entry name" value="NLRC4_HD2"/>
    <property type="match status" value="1"/>
</dbReference>
<dbReference type="PANTHER" id="PTHR24106">
    <property type="entry name" value="NACHT, LRR AND CARD DOMAINS-CONTAINING"/>
    <property type="match status" value="1"/>
</dbReference>
<evidence type="ECO:0000256" key="2">
    <source>
        <dbReference type="ARBA" id="ARBA00022490"/>
    </source>
</evidence>
<evidence type="ECO:0000256" key="3">
    <source>
        <dbReference type="ARBA" id="ARBA00022614"/>
    </source>
</evidence>
<evidence type="ECO:0000259" key="8">
    <source>
        <dbReference type="PROSITE" id="PS50837"/>
    </source>
</evidence>
<reference evidence="9" key="1">
    <citation type="submission" date="2025-08" db="UniProtKB">
        <authorList>
            <consortium name="Ensembl"/>
        </authorList>
    </citation>
    <scope>IDENTIFICATION</scope>
</reference>
<dbReference type="InterPro" id="IPR041267">
    <property type="entry name" value="NLRP_HD2"/>
</dbReference>
<keyword evidence="2" id="KW-0963">Cytoplasm</keyword>
<organism evidence="9 10">
    <name type="scientific">Oreochromis niloticus</name>
    <name type="common">Nile tilapia</name>
    <name type="synonym">Tilapia nilotica</name>
    <dbReference type="NCBI Taxonomy" id="8128"/>
    <lineage>
        <taxon>Eukaryota</taxon>
        <taxon>Metazoa</taxon>
        <taxon>Chordata</taxon>
        <taxon>Craniata</taxon>
        <taxon>Vertebrata</taxon>
        <taxon>Euteleostomi</taxon>
        <taxon>Actinopterygii</taxon>
        <taxon>Neopterygii</taxon>
        <taxon>Teleostei</taxon>
        <taxon>Neoteleostei</taxon>
        <taxon>Acanthomorphata</taxon>
        <taxon>Ovalentaria</taxon>
        <taxon>Cichlomorphae</taxon>
        <taxon>Cichliformes</taxon>
        <taxon>Cichlidae</taxon>
        <taxon>African cichlids</taxon>
        <taxon>Pseudocrenilabrinae</taxon>
        <taxon>Oreochromini</taxon>
        <taxon>Oreochromis</taxon>
    </lineage>
</organism>
<protein>
    <recommendedName>
        <fullName evidence="8">NACHT domain-containing protein</fullName>
    </recommendedName>
</protein>
<dbReference type="Pfam" id="PF05729">
    <property type="entry name" value="NACHT"/>
    <property type="match status" value="1"/>
</dbReference>
<dbReference type="Ensembl" id="ENSONIT00000056814.1">
    <property type="protein sequence ID" value="ENSONIP00000074245.1"/>
    <property type="gene ID" value="ENSONIG00000042083.1"/>
</dbReference>
<evidence type="ECO:0000256" key="5">
    <source>
        <dbReference type="ARBA" id="ARBA00022741"/>
    </source>
</evidence>
<keyword evidence="6" id="KW-0067">ATP-binding</keyword>
<sequence>MLLTGNSCIICSLCDHSCFNHVCVCTGQRSQSAGSSCPSVRSDRSKGRPPAFSGEPGATRVDQQSSEVPSGQSAQQHQTQLDSIFMLLEDNIITFVKNELKKIQKFLSPDYPECLESQREDDEESSNREAFMKITLNFLRRMKQEELADCLQSSKRISLKFKAAGSVNIFYCLKRCTIIHSFWNCLFPLSNDTSELHAAVCHRNLKSALKKKFQCVFEGIAKAGNPTLLNQIYTELYITEGGTAEVNDEHEVRQIETASRKPDRPETTIRQEDIFKASPGRDEPIRTVLTKGVAGIGKTVLTQKYTLDWAEDKANQDIQFIFPFTFRELNVLKEEKFSLVELVHHFFTETKEAGICSFEDFQVVFIFDGLDECRLPLDFHKTTILTDPRKSTSVDVLLINLIRGKLLPSARLWITTRPAAANQIPPDCVGMVTEVRGFTDPEKEEYFRKRFRDEEQASRIISHIKISRSLHIMCHIPVFCWITATVLEDVLETREGGQLPKTLTDMYIHFLVVQAKVKKVKYDGGAETDPHWSPESRKMMESLGKLAFDQLQKGNLIFYESDLTECGIDIRAASVYSGVFTQIFKEERGLYQDKVFSFIHLSVQEFLAALHVHLTFINSGLNLLEQQQTTSWWFKPSVHQSAVNKALQSPNGHLDLFLRFLLGLSLQTNQTLLRGLLTQTGSSSQTNKKTVQYIKEKLSENLSAEKSINLFHCLNELNDRSLVEEIQQSLRSGSLSTDKLSPAQWSALVFILLSSEEDLDVFDLKKYSASEEALLRLLPVVKASNKAL</sequence>
<dbReference type="Gene3D" id="3.80.10.10">
    <property type="entry name" value="Ribonuclease Inhibitor"/>
    <property type="match status" value="1"/>
</dbReference>
<dbReference type="Gene3D" id="3.40.50.300">
    <property type="entry name" value="P-loop containing nucleotide triphosphate hydrolases"/>
    <property type="match status" value="1"/>
</dbReference>
<evidence type="ECO:0000313" key="9">
    <source>
        <dbReference type="Ensembl" id="ENSONIP00000074245.1"/>
    </source>
</evidence>
<dbReference type="InterPro" id="IPR032675">
    <property type="entry name" value="LRR_dom_sf"/>
</dbReference>
<evidence type="ECO:0000256" key="1">
    <source>
        <dbReference type="ARBA" id="ARBA00004496"/>
    </source>
</evidence>
<dbReference type="InterPro" id="IPR041075">
    <property type="entry name" value="NOD1/2_WH"/>
</dbReference>
<keyword evidence="10" id="KW-1185">Reference proteome</keyword>
<dbReference type="InterPro" id="IPR029495">
    <property type="entry name" value="NACHT-assoc"/>
</dbReference>
<name>A0A669ESB1_ORENI</name>
<feature type="domain" description="NACHT" evidence="8">
    <location>
        <begin position="286"/>
        <end position="420"/>
    </location>
</feature>
<dbReference type="Pfam" id="PF17779">
    <property type="entry name" value="WHD_NOD2"/>
    <property type="match status" value="1"/>
</dbReference>
<dbReference type="InterPro" id="IPR027417">
    <property type="entry name" value="P-loop_NTPase"/>
</dbReference>
<keyword evidence="3" id="KW-0433">Leucine-rich repeat</keyword>
<accession>A0A669ESB1</accession>
<dbReference type="Proteomes" id="UP000005207">
    <property type="component" value="Unplaced"/>
</dbReference>
<reference evidence="9" key="2">
    <citation type="submission" date="2025-09" db="UniProtKB">
        <authorList>
            <consortium name="Ensembl"/>
        </authorList>
    </citation>
    <scope>IDENTIFICATION</scope>
</reference>
<proteinExistence type="predicted"/>
<evidence type="ECO:0000256" key="4">
    <source>
        <dbReference type="ARBA" id="ARBA00022737"/>
    </source>
</evidence>
<evidence type="ECO:0000313" key="10">
    <source>
        <dbReference type="Proteomes" id="UP000005207"/>
    </source>
</evidence>
<dbReference type="GO" id="GO:0005524">
    <property type="term" value="F:ATP binding"/>
    <property type="evidence" value="ECO:0007669"/>
    <property type="project" value="UniProtKB-KW"/>
</dbReference>
<feature type="compositionally biased region" description="Polar residues" evidence="7">
    <location>
        <begin position="61"/>
        <end position="74"/>
    </location>
</feature>
<evidence type="ECO:0000256" key="6">
    <source>
        <dbReference type="ARBA" id="ARBA00022840"/>
    </source>
</evidence>
<dbReference type="SMART" id="SM01288">
    <property type="entry name" value="FISNA"/>
    <property type="match status" value="1"/>
</dbReference>
<keyword evidence="4" id="KW-0677">Repeat</keyword>
<dbReference type="OMA" id="DSACCHL"/>
<dbReference type="InParanoid" id="A0A669ESB1"/>
<evidence type="ECO:0000256" key="7">
    <source>
        <dbReference type="SAM" id="MobiDB-lite"/>
    </source>
</evidence>
<dbReference type="AlphaFoldDB" id="A0A669ESB1"/>
<dbReference type="Pfam" id="PF14484">
    <property type="entry name" value="FISNA"/>
    <property type="match status" value="1"/>
</dbReference>
<dbReference type="InterPro" id="IPR051261">
    <property type="entry name" value="NLR"/>
</dbReference>
<keyword evidence="5" id="KW-0547">Nucleotide-binding</keyword>